<dbReference type="Proteomes" id="UP000054771">
    <property type="component" value="Unassembled WGS sequence"/>
</dbReference>
<dbReference type="EMBL" id="CDMC01000009">
    <property type="protein sequence ID" value="CEL07111.1"/>
    <property type="molecule type" value="Genomic_DNA"/>
</dbReference>
<reference evidence="3" key="1">
    <citation type="journal article" date="2016" name="Genome Announc.">
        <title>Draft genome sequences of fungus Aspergillus calidoustus.</title>
        <authorList>
            <person name="Horn F."/>
            <person name="Linde J."/>
            <person name="Mattern D.J."/>
            <person name="Walther G."/>
            <person name="Guthke R."/>
            <person name="Scherlach K."/>
            <person name="Martin K."/>
            <person name="Brakhage A.A."/>
            <person name="Petzke L."/>
            <person name="Valiante V."/>
        </authorList>
    </citation>
    <scope>NUCLEOTIDE SEQUENCE [LARGE SCALE GENOMIC DNA]</scope>
    <source>
        <strain evidence="3">SF006504</strain>
    </source>
</reference>
<keyword evidence="3" id="KW-1185">Reference proteome</keyword>
<name>A0A0U5G7C6_ASPCI</name>
<evidence type="ECO:0000313" key="2">
    <source>
        <dbReference type="EMBL" id="CEL07111.1"/>
    </source>
</evidence>
<organism evidence="2 3">
    <name type="scientific">Aspergillus calidoustus</name>
    <dbReference type="NCBI Taxonomy" id="454130"/>
    <lineage>
        <taxon>Eukaryota</taxon>
        <taxon>Fungi</taxon>
        <taxon>Dikarya</taxon>
        <taxon>Ascomycota</taxon>
        <taxon>Pezizomycotina</taxon>
        <taxon>Eurotiomycetes</taxon>
        <taxon>Eurotiomycetidae</taxon>
        <taxon>Eurotiales</taxon>
        <taxon>Aspergillaceae</taxon>
        <taxon>Aspergillus</taxon>
        <taxon>Aspergillus subgen. Nidulantes</taxon>
    </lineage>
</organism>
<dbReference type="PANTHER" id="PTHR42080">
    <property type="entry name" value="SRR1 DOMAIN-CONTAINING PROTEIN"/>
    <property type="match status" value="1"/>
</dbReference>
<feature type="domain" description="SRR1-like" evidence="1">
    <location>
        <begin position="149"/>
        <end position="293"/>
    </location>
</feature>
<evidence type="ECO:0000259" key="1">
    <source>
        <dbReference type="Pfam" id="PF07985"/>
    </source>
</evidence>
<protein>
    <recommendedName>
        <fullName evidence="1">SRR1-like domain-containing protein</fullName>
    </recommendedName>
</protein>
<dbReference type="OrthoDB" id="5230585at2759"/>
<proteinExistence type="predicted"/>
<dbReference type="Pfam" id="PF07985">
    <property type="entry name" value="SRR1"/>
    <property type="match status" value="1"/>
</dbReference>
<accession>A0A0U5G7C6</accession>
<dbReference type="OMA" id="PIETYLC"/>
<gene>
    <name evidence="2" type="ORF">ASPCAL10274</name>
</gene>
<sequence length="346" mass="39881">MHQTLRPLNYGCTDWRISSQRAADLYSSGTRLWTKKDLEDIEQQLRQSYTMERFSVRRIDGSIIQIYNPMFQVQNPIWKPHVKYQEYWQLVKAQPNGPIETYLCSYIVDWSNQTARNFRELIAQPMQVFDEKQLLWQNSKTCRQLAALVQDVLGTNTVKKILCFGLGDFCRSAPEWLKKQHDSWDENLEVKNVMGCMIQHSMALTIAQLCRGNETLPLLAQDPEYTKVAEDILTKKEFKIVGTHGAGGFAEIDEDSIIISPFAAAPVKQIIADLARPLLIISTGFEVFNSNEKPLADAESPRTRQMWLDYDAYSLPSHPDDVEICSALNGLHLYCRRQRRLDMREA</sequence>
<dbReference type="InterPro" id="IPR012942">
    <property type="entry name" value="SRR1-like"/>
</dbReference>
<dbReference type="PANTHER" id="PTHR42080:SF1">
    <property type="entry name" value="SRR1-LIKE DOMAIN-CONTAINING PROTEIN"/>
    <property type="match status" value="1"/>
</dbReference>
<dbReference type="AlphaFoldDB" id="A0A0U5G7C6"/>
<evidence type="ECO:0000313" key="3">
    <source>
        <dbReference type="Proteomes" id="UP000054771"/>
    </source>
</evidence>